<gene>
    <name evidence="8" type="ORF">J8273_4247</name>
</gene>
<keyword evidence="3" id="KW-0479">Metal-binding</keyword>
<comment type="cofactor">
    <cofactor evidence="6">
        <name>[2Fe-2S] cluster</name>
        <dbReference type="ChEBI" id="CHEBI:190135"/>
    </cofactor>
</comment>
<dbReference type="GO" id="GO:0046872">
    <property type="term" value="F:metal ion binding"/>
    <property type="evidence" value="ECO:0007669"/>
    <property type="project" value="UniProtKB-KW"/>
</dbReference>
<accession>A0A8J6AWC5</accession>
<dbReference type="Pfam" id="PF00111">
    <property type="entry name" value="Fer2"/>
    <property type="match status" value="1"/>
</dbReference>
<sequence>MLSTFFSSHLNITNVLSSAVAISSFPRFASTVPVTFQKGDQVWKDVPVDLGSNLMREAQRNGINLGGACEGSCACSTCHVYVDQEHFDKLPEASEREDDMIDFAFEPDVTSRLACQIEVTPELSGARVDIPLQTRNMVSEEDLLDL</sequence>
<evidence type="ECO:0000256" key="6">
    <source>
        <dbReference type="ARBA" id="ARBA00034078"/>
    </source>
</evidence>
<evidence type="ECO:0000256" key="3">
    <source>
        <dbReference type="ARBA" id="ARBA00022723"/>
    </source>
</evidence>
<evidence type="ECO:0000256" key="1">
    <source>
        <dbReference type="ARBA" id="ARBA00010914"/>
    </source>
</evidence>
<evidence type="ECO:0000259" key="7">
    <source>
        <dbReference type="PROSITE" id="PS51085"/>
    </source>
</evidence>
<dbReference type="InterPro" id="IPR001041">
    <property type="entry name" value="2Fe-2S_ferredoxin-type"/>
</dbReference>
<dbReference type="CDD" id="cd00207">
    <property type="entry name" value="fer2"/>
    <property type="match status" value="1"/>
</dbReference>
<dbReference type="PROSITE" id="PS51085">
    <property type="entry name" value="2FE2S_FER_2"/>
    <property type="match status" value="1"/>
</dbReference>
<proteinExistence type="inferred from homology"/>
<dbReference type="GO" id="GO:0051537">
    <property type="term" value="F:2 iron, 2 sulfur cluster binding"/>
    <property type="evidence" value="ECO:0007669"/>
    <property type="project" value="UniProtKB-KW"/>
</dbReference>
<dbReference type="Gene3D" id="3.10.20.30">
    <property type="match status" value="1"/>
</dbReference>
<protein>
    <submittedName>
        <fullName evidence="8">Adrenodoxin</fullName>
    </submittedName>
</protein>
<dbReference type="AlphaFoldDB" id="A0A8J6AWC5"/>
<keyword evidence="5" id="KW-0411">Iron-sulfur</keyword>
<dbReference type="PRINTS" id="PR00355">
    <property type="entry name" value="ADRENODOXIN"/>
</dbReference>
<evidence type="ECO:0000256" key="2">
    <source>
        <dbReference type="ARBA" id="ARBA00022714"/>
    </source>
</evidence>
<dbReference type="Proteomes" id="UP000717585">
    <property type="component" value="Unassembled WGS sequence"/>
</dbReference>
<dbReference type="GO" id="GO:0140647">
    <property type="term" value="P:P450-containing electron transport chain"/>
    <property type="evidence" value="ECO:0007669"/>
    <property type="project" value="InterPro"/>
</dbReference>
<keyword evidence="2" id="KW-0001">2Fe-2S</keyword>
<evidence type="ECO:0000313" key="8">
    <source>
        <dbReference type="EMBL" id="KAG9394145.1"/>
    </source>
</evidence>
<dbReference type="InterPro" id="IPR001055">
    <property type="entry name" value="Adrenodoxin-like"/>
</dbReference>
<evidence type="ECO:0000256" key="4">
    <source>
        <dbReference type="ARBA" id="ARBA00023004"/>
    </source>
</evidence>
<keyword evidence="4" id="KW-0408">Iron</keyword>
<dbReference type="GO" id="GO:0009055">
    <property type="term" value="F:electron transfer activity"/>
    <property type="evidence" value="ECO:0007669"/>
    <property type="project" value="TreeGrafter"/>
</dbReference>
<comment type="similarity">
    <text evidence="1">Belongs to the adrenodoxin/putidaredoxin family.</text>
</comment>
<feature type="domain" description="2Fe-2S ferredoxin-type" evidence="7">
    <location>
        <begin position="32"/>
        <end position="134"/>
    </location>
</feature>
<keyword evidence="9" id="KW-1185">Reference proteome</keyword>
<dbReference type="SUPFAM" id="SSF54292">
    <property type="entry name" value="2Fe-2S ferredoxin-like"/>
    <property type="match status" value="1"/>
</dbReference>
<dbReference type="PANTHER" id="PTHR23426:SF65">
    <property type="entry name" value="FERREDOXIN-2, MITOCHONDRIAL"/>
    <property type="match status" value="1"/>
</dbReference>
<comment type="caution">
    <text evidence="8">The sequence shown here is derived from an EMBL/GenBank/DDBJ whole genome shotgun (WGS) entry which is preliminary data.</text>
</comment>
<dbReference type="OrthoDB" id="268593at2759"/>
<evidence type="ECO:0000256" key="5">
    <source>
        <dbReference type="ARBA" id="ARBA00023014"/>
    </source>
</evidence>
<name>A0A8J6AWC5_9EUKA</name>
<dbReference type="PROSITE" id="PS00814">
    <property type="entry name" value="ADX"/>
    <property type="match status" value="1"/>
</dbReference>
<dbReference type="InterPro" id="IPR012675">
    <property type="entry name" value="Beta-grasp_dom_sf"/>
</dbReference>
<dbReference type="PANTHER" id="PTHR23426">
    <property type="entry name" value="FERREDOXIN/ADRENODOXIN"/>
    <property type="match status" value="1"/>
</dbReference>
<dbReference type="InterPro" id="IPR018298">
    <property type="entry name" value="Adrenodoxin_Fe-S_BS"/>
</dbReference>
<organism evidence="8 9">
    <name type="scientific">Carpediemonas membranifera</name>
    <dbReference type="NCBI Taxonomy" id="201153"/>
    <lineage>
        <taxon>Eukaryota</taxon>
        <taxon>Metamonada</taxon>
        <taxon>Carpediemonas-like organisms</taxon>
        <taxon>Carpediemonas</taxon>
    </lineage>
</organism>
<evidence type="ECO:0000313" key="9">
    <source>
        <dbReference type="Proteomes" id="UP000717585"/>
    </source>
</evidence>
<dbReference type="InterPro" id="IPR036010">
    <property type="entry name" value="2Fe-2S_ferredoxin-like_sf"/>
</dbReference>
<reference evidence="8" key="1">
    <citation type="submission" date="2021-05" db="EMBL/GenBank/DDBJ databases">
        <title>A free-living protist that lacks canonical eukaryotic 1 DNA replication and segregation systems.</title>
        <authorList>
            <person name="Salas-Leiva D.E."/>
            <person name="Tromer E.C."/>
            <person name="Curtis B.A."/>
            <person name="Jerlstrom-Hultqvist J."/>
            <person name="Kolisko M."/>
            <person name="Yi Z."/>
            <person name="Salas-Leiva J.S."/>
            <person name="Gallot-Lavallee L."/>
            <person name="Kops G.J.P.L."/>
            <person name="Archibald J.M."/>
            <person name="Simpson A.G.B."/>
            <person name="Roger A.J."/>
        </authorList>
    </citation>
    <scope>NUCLEOTIDE SEQUENCE</scope>
    <source>
        <strain evidence="8">BICM</strain>
    </source>
</reference>
<dbReference type="EMBL" id="JAHDYR010000016">
    <property type="protein sequence ID" value="KAG9394145.1"/>
    <property type="molecule type" value="Genomic_DNA"/>
</dbReference>